<evidence type="ECO:0000259" key="5">
    <source>
        <dbReference type="Pfam" id="PF22435"/>
    </source>
</evidence>
<dbReference type="SUPFAM" id="SSF75217">
    <property type="entry name" value="alpha/beta knot"/>
    <property type="match status" value="1"/>
</dbReference>
<dbReference type="Gene3D" id="3.30.1330.30">
    <property type="match status" value="1"/>
</dbReference>
<dbReference type="Proteomes" id="UP000219669">
    <property type="component" value="Unassembled WGS sequence"/>
</dbReference>
<organism evidence="6 7">
    <name type="scientific">Alysiella filiformis DSM 16848</name>
    <dbReference type="NCBI Taxonomy" id="1120981"/>
    <lineage>
        <taxon>Bacteria</taxon>
        <taxon>Pseudomonadati</taxon>
        <taxon>Pseudomonadota</taxon>
        <taxon>Betaproteobacteria</taxon>
        <taxon>Neisseriales</taxon>
        <taxon>Neisseriaceae</taxon>
        <taxon>Alysiella</taxon>
    </lineage>
</organism>
<proteinExistence type="inferred from homology"/>
<dbReference type="PANTHER" id="PTHR43191:SF2">
    <property type="entry name" value="RRNA METHYLTRANSFERASE 3, MITOCHONDRIAL"/>
    <property type="match status" value="1"/>
</dbReference>
<dbReference type="Pfam" id="PF22435">
    <property type="entry name" value="MRM3-like_sub_bind"/>
    <property type="match status" value="1"/>
</dbReference>
<dbReference type="Pfam" id="PF00588">
    <property type="entry name" value="SpoU_methylase"/>
    <property type="match status" value="1"/>
</dbReference>
<evidence type="ECO:0000259" key="4">
    <source>
        <dbReference type="Pfam" id="PF00588"/>
    </source>
</evidence>
<evidence type="ECO:0000313" key="7">
    <source>
        <dbReference type="Proteomes" id="UP000219669"/>
    </source>
</evidence>
<name>A0A286E4D7_9NEIS</name>
<dbReference type="GO" id="GO:0032259">
    <property type="term" value="P:methylation"/>
    <property type="evidence" value="ECO:0007669"/>
    <property type="project" value="UniProtKB-KW"/>
</dbReference>
<dbReference type="GO" id="GO:0003723">
    <property type="term" value="F:RNA binding"/>
    <property type="evidence" value="ECO:0007669"/>
    <property type="project" value="InterPro"/>
</dbReference>
<dbReference type="SUPFAM" id="SSF55315">
    <property type="entry name" value="L30e-like"/>
    <property type="match status" value="1"/>
</dbReference>
<keyword evidence="7" id="KW-1185">Reference proteome</keyword>
<protein>
    <submittedName>
        <fullName evidence="6">RNA methyltransferase, TrmH family</fullName>
    </submittedName>
</protein>
<evidence type="ECO:0000256" key="3">
    <source>
        <dbReference type="ARBA" id="ARBA00022679"/>
    </source>
</evidence>
<keyword evidence="2 6" id="KW-0489">Methyltransferase</keyword>
<dbReference type="InterPro" id="IPR029064">
    <property type="entry name" value="Ribosomal_eL30-like_sf"/>
</dbReference>
<dbReference type="InterPro" id="IPR053888">
    <property type="entry name" value="MRM3-like_sub_bind"/>
</dbReference>
<dbReference type="RefSeq" id="WP_097113511.1">
    <property type="nucleotide sequence ID" value="NZ_CP083931.1"/>
</dbReference>
<dbReference type="InterPro" id="IPR029028">
    <property type="entry name" value="Alpha/beta_knot_MTases"/>
</dbReference>
<dbReference type="CDD" id="cd18095">
    <property type="entry name" value="SpoU-like_rRNA-MTase"/>
    <property type="match status" value="1"/>
</dbReference>
<comment type="similarity">
    <text evidence="1">Belongs to the class IV-like SAM-binding methyltransferase superfamily. RNA methyltransferase TrmH family.</text>
</comment>
<evidence type="ECO:0000256" key="2">
    <source>
        <dbReference type="ARBA" id="ARBA00022603"/>
    </source>
</evidence>
<dbReference type="InterPro" id="IPR029026">
    <property type="entry name" value="tRNA_m1G_MTases_N"/>
</dbReference>
<dbReference type="InterPro" id="IPR051259">
    <property type="entry name" value="rRNA_Methyltransferase"/>
</dbReference>
<evidence type="ECO:0000256" key="1">
    <source>
        <dbReference type="ARBA" id="ARBA00007228"/>
    </source>
</evidence>
<sequence>MKQIQSPQNETLKSLAKLLDSAKERRKHRLAVLEGTHLLETFLQQNQQPEQVFVPESRWHESETQNLLGRLPEHKITLLATSALSKINSLTHGETLTTVFRLPENPSPAHVGDCVVLERVQDAGNLGTILRSAAAAGVGRVILSRDCVDVWSPKVLRAAMGAHFLLQIHEDVDLLAWRKTYRGRVLITALNAQSQSLYHLNLKENETGNAWIFGNEGAGVSPELLAQADVCVQIPMLGATESLNVAMAASVCLFEQMRQRIA</sequence>
<feature type="domain" description="tRNA/rRNA methyltransferase SpoU type" evidence="4">
    <location>
        <begin position="115"/>
        <end position="254"/>
    </location>
</feature>
<gene>
    <name evidence="6" type="ORF">SAMN02746062_00403</name>
</gene>
<dbReference type="EMBL" id="OCNF01000002">
    <property type="protein sequence ID" value="SOD65734.1"/>
    <property type="molecule type" value="Genomic_DNA"/>
</dbReference>
<dbReference type="OrthoDB" id="9794400at2"/>
<accession>A0A286E4D7</accession>
<dbReference type="Gene3D" id="3.40.1280.10">
    <property type="match status" value="1"/>
</dbReference>
<feature type="domain" description="MRM3-like substrate binding" evidence="5">
    <location>
        <begin position="9"/>
        <end position="87"/>
    </location>
</feature>
<evidence type="ECO:0000313" key="6">
    <source>
        <dbReference type="EMBL" id="SOD65734.1"/>
    </source>
</evidence>
<dbReference type="InterPro" id="IPR001537">
    <property type="entry name" value="SpoU_MeTrfase"/>
</dbReference>
<dbReference type="PANTHER" id="PTHR43191">
    <property type="entry name" value="RRNA METHYLTRANSFERASE 3"/>
    <property type="match status" value="1"/>
</dbReference>
<dbReference type="GO" id="GO:0008173">
    <property type="term" value="F:RNA methyltransferase activity"/>
    <property type="evidence" value="ECO:0007669"/>
    <property type="project" value="InterPro"/>
</dbReference>
<reference evidence="6 7" key="1">
    <citation type="submission" date="2017-09" db="EMBL/GenBank/DDBJ databases">
        <authorList>
            <person name="Ehlers B."/>
            <person name="Leendertz F.H."/>
        </authorList>
    </citation>
    <scope>NUCLEOTIDE SEQUENCE [LARGE SCALE GENOMIC DNA]</scope>
    <source>
        <strain evidence="6 7">DSM 16848</strain>
    </source>
</reference>
<dbReference type="AlphaFoldDB" id="A0A286E4D7"/>
<dbReference type="GO" id="GO:0006396">
    <property type="term" value="P:RNA processing"/>
    <property type="evidence" value="ECO:0007669"/>
    <property type="project" value="InterPro"/>
</dbReference>
<keyword evidence="3 6" id="KW-0808">Transferase</keyword>